<evidence type="ECO:0000313" key="1">
    <source>
        <dbReference type="EMBL" id="PYZ97469.1"/>
    </source>
</evidence>
<reference evidence="1 2" key="1">
    <citation type="submission" date="2017-10" db="EMBL/GenBank/DDBJ databases">
        <title>Bacillus sp. nov., a halophilic bacterium isolated from a Yangshapao Lake.</title>
        <authorList>
            <person name="Wang H."/>
        </authorList>
    </citation>
    <scope>NUCLEOTIDE SEQUENCE [LARGE SCALE GENOMIC DNA]</scope>
    <source>
        <strain evidence="1 2">YSP-3</strain>
    </source>
</reference>
<organism evidence="1 2">
    <name type="scientific">Alteribacter lacisalsi</name>
    <dbReference type="NCBI Taxonomy" id="2045244"/>
    <lineage>
        <taxon>Bacteria</taxon>
        <taxon>Bacillati</taxon>
        <taxon>Bacillota</taxon>
        <taxon>Bacilli</taxon>
        <taxon>Bacillales</taxon>
        <taxon>Bacillaceae</taxon>
        <taxon>Alteribacter</taxon>
    </lineage>
</organism>
<gene>
    <name evidence="1" type="ORF">CR205_02405</name>
</gene>
<dbReference type="InterPro" id="IPR043519">
    <property type="entry name" value="NT_sf"/>
</dbReference>
<keyword evidence="1" id="KW-0808">Transferase</keyword>
<dbReference type="CDD" id="cd05403">
    <property type="entry name" value="NT_KNTase_like"/>
    <property type="match status" value="1"/>
</dbReference>
<sequence length="235" mass="26573">MKPDPFQTAQNLINNHFAGCDGAILAGSVVRGEDTKTSDLDIVIFDGRIPQSYRESLIYQEWPVEVFGHNLESYRHFFKTDCERGRPSMPRMVAEGKVICDKGEIEAIRAEARDLLDQGPELWSVKTIALKRYFLTDVLEDFEGAERRHEELFIAGSLMIQLSDFILRTNGAWSGDSKWYARALKAHDSAVAERLILAFDHFYRTGEKEKVILLTEEALAAHGGRLFDGFSVGKT</sequence>
<comment type="caution">
    <text evidence="1">The sequence shown here is derived from an EMBL/GenBank/DDBJ whole genome shotgun (WGS) entry which is preliminary data.</text>
</comment>
<dbReference type="SUPFAM" id="SSF81301">
    <property type="entry name" value="Nucleotidyltransferase"/>
    <property type="match status" value="1"/>
</dbReference>
<dbReference type="GO" id="GO:0016740">
    <property type="term" value="F:transferase activity"/>
    <property type="evidence" value="ECO:0007669"/>
    <property type="project" value="UniProtKB-KW"/>
</dbReference>
<dbReference type="Proteomes" id="UP000248066">
    <property type="component" value="Unassembled WGS sequence"/>
</dbReference>
<dbReference type="AlphaFoldDB" id="A0A2W0HKT8"/>
<dbReference type="Gene3D" id="3.30.460.10">
    <property type="entry name" value="Beta Polymerase, domain 2"/>
    <property type="match status" value="1"/>
</dbReference>
<evidence type="ECO:0000313" key="2">
    <source>
        <dbReference type="Proteomes" id="UP000248066"/>
    </source>
</evidence>
<protein>
    <submittedName>
        <fullName evidence="1">Nucleotidyltransferase</fullName>
    </submittedName>
</protein>
<keyword evidence="2" id="KW-1185">Reference proteome</keyword>
<name>A0A2W0HKT8_9BACI</name>
<accession>A0A2W0HKT8</accession>
<dbReference type="RefSeq" id="WP_110516582.1">
    <property type="nucleotide sequence ID" value="NZ_PDOF01000001.1"/>
</dbReference>
<dbReference type="EMBL" id="PDOF01000001">
    <property type="protein sequence ID" value="PYZ97469.1"/>
    <property type="molecule type" value="Genomic_DNA"/>
</dbReference>
<dbReference type="OrthoDB" id="43980at2"/>
<proteinExistence type="predicted"/>